<keyword evidence="2" id="KW-0479">Metal-binding</keyword>
<dbReference type="Proteomes" id="UP000183859">
    <property type="component" value="Plasmid pP97_a"/>
</dbReference>
<accession>A0A1L3I9Y7</accession>
<keyword evidence="2" id="KW-0464">Manganese</keyword>
<feature type="binding site" evidence="2">
    <location>
        <position position="154"/>
    </location>
    <ligand>
        <name>Mn(2+)</name>
        <dbReference type="ChEBI" id="CHEBI:29035"/>
        <label>2</label>
    </ligand>
</feature>
<gene>
    <name evidence="4" type="ORF">PhaeoP97_03625</name>
</gene>
<dbReference type="EMBL" id="CP016365">
    <property type="protein sequence ID" value="APG48977.1"/>
    <property type="molecule type" value="Genomic_DNA"/>
</dbReference>
<evidence type="ECO:0000259" key="3">
    <source>
        <dbReference type="Pfam" id="PF07687"/>
    </source>
</evidence>
<dbReference type="FunFam" id="3.30.70.360:FF:000001">
    <property type="entry name" value="N-acetyldiaminopimelate deacetylase"/>
    <property type="match status" value="1"/>
</dbReference>
<evidence type="ECO:0000256" key="2">
    <source>
        <dbReference type="PIRSR" id="PIRSR005962-1"/>
    </source>
</evidence>
<dbReference type="AlphaFoldDB" id="A0A1L3I9Y7"/>
<dbReference type="SUPFAM" id="SSF55031">
    <property type="entry name" value="Bacterial exopeptidase dimerisation domain"/>
    <property type="match status" value="1"/>
</dbReference>
<dbReference type="PANTHER" id="PTHR11014">
    <property type="entry name" value="PEPTIDASE M20 FAMILY MEMBER"/>
    <property type="match status" value="1"/>
</dbReference>
<evidence type="ECO:0000313" key="4">
    <source>
        <dbReference type="EMBL" id="APG48977.1"/>
    </source>
</evidence>
<dbReference type="Gene3D" id="3.40.630.10">
    <property type="entry name" value="Zn peptidases"/>
    <property type="match status" value="1"/>
</dbReference>
<dbReference type="KEGG" id="php:PhaeoP97_03625"/>
<dbReference type="InterPro" id="IPR017439">
    <property type="entry name" value="Amidohydrolase"/>
</dbReference>
<organism evidence="4 5">
    <name type="scientific">Phaeobacter porticola</name>
    <dbReference type="NCBI Taxonomy" id="1844006"/>
    <lineage>
        <taxon>Bacteria</taxon>
        <taxon>Pseudomonadati</taxon>
        <taxon>Pseudomonadota</taxon>
        <taxon>Alphaproteobacteria</taxon>
        <taxon>Rhodobacterales</taxon>
        <taxon>Roseobacteraceae</taxon>
        <taxon>Phaeobacter</taxon>
    </lineage>
</organism>
<keyword evidence="4" id="KW-0614">Plasmid</keyword>
<dbReference type="Pfam" id="PF01546">
    <property type="entry name" value="Peptidase_M20"/>
    <property type="match status" value="1"/>
</dbReference>
<dbReference type="RefSeq" id="WP_072506616.1">
    <property type="nucleotide sequence ID" value="NZ_CP016365.1"/>
</dbReference>
<dbReference type="GO" id="GO:0019877">
    <property type="term" value="P:diaminopimelate biosynthetic process"/>
    <property type="evidence" value="ECO:0007669"/>
    <property type="project" value="UniProtKB-ARBA"/>
</dbReference>
<feature type="binding site" evidence="2">
    <location>
        <position position="128"/>
    </location>
    <ligand>
        <name>Mn(2+)</name>
        <dbReference type="ChEBI" id="CHEBI:29035"/>
        <label>2</label>
    </ligand>
</feature>
<dbReference type="InterPro" id="IPR011650">
    <property type="entry name" value="Peptidase_M20_dimer"/>
</dbReference>
<feature type="binding site" evidence="2">
    <location>
        <position position="93"/>
    </location>
    <ligand>
        <name>Mn(2+)</name>
        <dbReference type="ChEBI" id="CHEBI:29035"/>
        <label>2</label>
    </ligand>
</feature>
<dbReference type="InterPro" id="IPR002933">
    <property type="entry name" value="Peptidase_M20"/>
</dbReference>
<evidence type="ECO:0000256" key="1">
    <source>
        <dbReference type="ARBA" id="ARBA00022801"/>
    </source>
</evidence>
<dbReference type="PIRSF" id="PIRSF005962">
    <property type="entry name" value="Pept_M20D_amidohydro"/>
    <property type="match status" value="1"/>
</dbReference>
<dbReference type="GO" id="GO:0046872">
    <property type="term" value="F:metal ion binding"/>
    <property type="evidence" value="ECO:0007669"/>
    <property type="project" value="UniProtKB-KW"/>
</dbReference>
<keyword evidence="5" id="KW-1185">Reference proteome</keyword>
<feature type="domain" description="Peptidase M20 dimerisation" evidence="3">
    <location>
        <begin position="178"/>
        <end position="267"/>
    </location>
</feature>
<proteinExistence type="predicted"/>
<feature type="binding site" evidence="2">
    <location>
        <position position="95"/>
    </location>
    <ligand>
        <name>Mn(2+)</name>
        <dbReference type="ChEBI" id="CHEBI:29035"/>
        <label>2</label>
    </ligand>
</feature>
<reference evidence="5" key="1">
    <citation type="submission" date="2016-07" db="EMBL/GenBank/DDBJ databases">
        <title>Phaeobacter portensis sp. nov., a tropodithietic acid producing bacterium isolated from a German harbor.</title>
        <authorList>
            <person name="Freese H.M."/>
            <person name="Bunk B."/>
            <person name="Breider S."/>
            <person name="Brinkhoff T."/>
        </authorList>
    </citation>
    <scope>NUCLEOTIDE SEQUENCE [LARGE SCALE GENOMIC DNA]</scope>
    <source>
        <strain evidence="5">P97</strain>
        <plasmid evidence="5">pp97_a</plasmid>
    </source>
</reference>
<dbReference type="NCBIfam" id="TIGR01891">
    <property type="entry name" value="amidohydrolases"/>
    <property type="match status" value="1"/>
</dbReference>
<dbReference type="SUPFAM" id="SSF53187">
    <property type="entry name" value="Zn-dependent exopeptidases"/>
    <property type="match status" value="1"/>
</dbReference>
<comment type="cofactor">
    <cofactor evidence="2">
        <name>Mn(2+)</name>
        <dbReference type="ChEBI" id="CHEBI:29035"/>
    </cofactor>
    <text evidence="2">The Mn(2+) ion enhances activity.</text>
</comment>
<dbReference type="Gene3D" id="3.30.70.360">
    <property type="match status" value="1"/>
</dbReference>
<evidence type="ECO:0000313" key="5">
    <source>
        <dbReference type="Proteomes" id="UP000183859"/>
    </source>
</evidence>
<keyword evidence="1" id="KW-0378">Hydrolase</keyword>
<dbReference type="GO" id="GO:0050118">
    <property type="term" value="F:N-acetyldiaminopimelate deacetylase activity"/>
    <property type="evidence" value="ECO:0007669"/>
    <property type="project" value="UniProtKB-ARBA"/>
</dbReference>
<sequence>MPDLDLVAFRRDLHAHPETGFNLKRTANAIALELERGGLEVTRGIGGSGIVATLRRGEDAEGVALRADMDALPIEEATSLDYRSCHPGRFHGCGHDGHSTMLLGAALRLAQDPNLDQTVHFLFQPDEENGTGAAAMIADGLFDRFAISRIYGLHNMPGMPIGSFATQVGPFCAFEDNFEIRVTGLGGHASMPEKGVDPIVTGASIVTQLQTITSRSVSASDHCVVSVTDFKTDGARNILASNVFISGDCRGFEAHVSNTIERRMRAISNGICAAQGASCEVHYSTSFQPLVNDLDATAMAVRAAKEIGNIDAEYGRVGFSEDFAAFLQHRPGAFVLMGNGTHGPHAMPLHNPGYDFNDEAIDSGIAYWCALAKSG</sequence>
<feature type="binding site" evidence="2">
    <location>
        <position position="350"/>
    </location>
    <ligand>
        <name>Mn(2+)</name>
        <dbReference type="ChEBI" id="CHEBI:29035"/>
        <label>2</label>
    </ligand>
</feature>
<geneLocation type="plasmid" evidence="5">
    <name>pp97_a</name>
</geneLocation>
<name>A0A1L3I9Y7_9RHOB</name>
<dbReference type="Pfam" id="PF07687">
    <property type="entry name" value="M20_dimer"/>
    <property type="match status" value="1"/>
</dbReference>
<dbReference type="PANTHER" id="PTHR11014:SF63">
    <property type="entry name" value="METALLOPEPTIDASE, PUTATIVE (AFU_ORTHOLOGUE AFUA_6G09600)-RELATED"/>
    <property type="match status" value="1"/>
</dbReference>
<dbReference type="InterPro" id="IPR036264">
    <property type="entry name" value="Bact_exopeptidase_dim_dom"/>
</dbReference>
<protein>
    <submittedName>
        <fullName evidence="4">Putative peptidase, family M20/M25/M40</fullName>
    </submittedName>
</protein>
<dbReference type="OrthoDB" id="9777385at2"/>